<feature type="region of interest" description="Disordered" evidence="2">
    <location>
        <begin position="824"/>
        <end position="847"/>
    </location>
</feature>
<dbReference type="AlphaFoldDB" id="A0A078AZA7"/>
<feature type="region of interest" description="Disordered" evidence="2">
    <location>
        <begin position="379"/>
        <end position="451"/>
    </location>
</feature>
<dbReference type="PANTHER" id="PTHR31540">
    <property type="entry name" value="CENTROSOMAL PROTEIN OF 131 KDA"/>
    <property type="match status" value="1"/>
</dbReference>
<name>A0A078AZA7_STYLE</name>
<feature type="compositionally biased region" description="Low complexity" evidence="2">
    <location>
        <begin position="551"/>
        <end position="571"/>
    </location>
</feature>
<evidence type="ECO:0000256" key="2">
    <source>
        <dbReference type="SAM" id="MobiDB-lite"/>
    </source>
</evidence>
<accession>A0A078AZA7</accession>
<evidence type="ECO:0000313" key="4">
    <source>
        <dbReference type="Proteomes" id="UP000039865"/>
    </source>
</evidence>
<feature type="region of interest" description="Disordered" evidence="2">
    <location>
        <begin position="292"/>
        <end position="344"/>
    </location>
</feature>
<dbReference type="InterPro" id="IPR030465">
    <property type="entry name" value="CEP131"/>
</dbReference>
<feature type="compositionally biased region" description="Basic and acidic residues" evidence="2">
    <location>
        <begin position="386"/>
        <end position="425"/>
    </location>
</feature>
<evidence type="ECO:0000313" key="3">
    <source>
        <dbReference type="EMBL" id="CDW86542.1"/>
    </source>
</evidence>
<keyword evidence="1" id="KW-0175">Coiled coil</keyword>
<gene>
    <name evidence="3" type="primary">Contig9217.g9861</name>
    <name evidence="3" type="ORF">STYLEM_15637</name>
</gene>
<keyword evidence="4" id="KW-1185">Reference proteome</keyword>
<evidence type="ECO:0000256" key="1">
    <source>
        <dbReference type="SAM" id="Coils"/>
    </source>
</evidence>
<feature type="coiled-coil region" evidence="1">
    <location>
        <begin position="1047"/>
        <end position="1171"/>
    </location>
</feature>
<dbReference type="Proteomes" id="UP000039865">
    <property type="component" value="Unassembled WGS sequence"/>
</dbReference>
<dbReference type="OrthoDB" id="304894at2759"/>
<feature type="coiled-coil region" evidence="1">
    <location>
        <begin position="695"/>
        <end position="740"/>
    </location>
</feature>
<feature type="region of interest" description="Disordered" evidence="2">
    <location>
        <begin position="55"/>
        <end position="155"/>
    </location>
</feature>
<feature type="compositionally biased region" description="Low complexity" evidence="2">
    <location>
        <begin position="82"/>
        <end position="98"/>
    </location>
</feature>
<reference evidence="3 4" key="1">
    <citation type="submission" date="2014-06" db="EMBL/GenBank/DDBJ databases">
        <authorList>
            <person name="Swart Estienne"/>
        </authorList>
    </citation>
    <scope>NUCLEOTIDE SEQUENCE [LARGE SCALE GENOMIC DNA]</scope>
    <source>
        <strain evidence="3 4">130c</strain>
    </source>
</reference>
<protein>
    <submittedName>
        <fullName evidence="3">Uncharacterized protein</fullName>
    </submittedName>
</protein>
<sequence length="1174" mass="140076">MYKPSTTVPKRTTNSTNTTNKEPNNTNSSSTANSSIDLQFLQLILDSNKDSKQKLPLQQKQIHENRAVHDYQKKTSIQDLKSQNVSTPSSTSTNNRASILSKTGKDTTAQPRQVKRPDSSSRYAGANIVNKAKKISPQKGLKKSDSGINQFSTSSLNRSPHLSRIIRNNDISNELALSQDITFDQELLDQHRNRAALTIQRWFKQKIEDRLLQEADSAIKQTKELLRMKKERLVKNYVQGRESVDDPYALFKEETSKESFSLFGNNANSNIPRSIYGNDRILENKIDNGFERRQPENLRDYHKSENQRPKNLSKQFEVLDQSAASEIDIDRQNSKSVKQQEEEDNKLKELNDMLKNKDLIFSLQDDDEVEEFMRKFYQKKNNQHTTDNKRQDQQKPYKQVKFQDDSSSHSSPGDRKNAALKHEENNQSPPFNSDHSKIMYNKNDLNNENEQNTIISDRKYYEEEKYIHQEICDQINKVISGSPESLISHNTNPIITNNLKNQVDEFKVSDYQNKNTSNPQKQPKEETALNNRYQDIMKFLEVEEDSISQRSVSKYSQQKSYQQQPPSTSTQNYNKYEMIAGNNKLNKQQHQQSKYSNTYDDIDEIISQATQSNKNTTQNRLTSNNSNITSQLVPDEYKEKLMELEIEREEQQKALKMLKEIREKEKQDLNKKILEEKEIGTKSAEEVKVQMTHKIEKQLQLIEQLVKDKEGMQNQMKEVAKRLKEKDQETEKEKLDLIDKFKRELKKEKEAWMASEKVRKEKWEYEKIQEIKMGTVQQLQPTIEQLIIKNKDELRKQEERNQIELRKQKEQVNQEWEKKLEQFREKSVREREDALEKERDKSQQKMHDQYERLEQQFNEERKRWKEASTQEYDRLDNLRRKDKESLEEQLRTVKERYEKELDREKLKFEDKLEEQQRRLQVELKQQKEQLRVQQDEWKDEFLRKQHDQNKEYLTRMAEQLKREQQQAVEKIIDKLSEEQQKDHHNIQKITETKTKEVELKWKQEIQEYKSLVQQWKEKYNAEQYSKQKLDDNLSVLTKRFYDMELEITSLKEKLANSEKDRNSLVDKLNSIYREQQQLRNEVEDDLRLQIDEKERELRKMREEVMTIEHRHKGEQERDKLNHKNQIDLIHSKVEQVLAKKRDEIAALEQDLKMKDIQIEKLKVMLDKQRKELLK</sequence>
<dbReference type="GO" id="GO:0035735">
    <property type="term" value="P:intraciliary transport involved in cilium assembly"/>
    <property type="evidence" value="ECO:0007669"/>
    <property type="project" value="InterPro"/>
</dbReference>
<dbReference type="InParanoid" id="A0A078AZA7"/>
<dbReference type="GO" id="GO:0005929">
    <property type="term" value="C:cilium"/>
    <property type="evidence" value="ECO:0007669"/>
    <property type="project" value="GOC"/>
</dbReference>
<feature type="region of interest" description="Disordered" evidence="2">
    <location>
        <begin position="1"/>
        <end position="33"/>
    </location>
</feature>
<feature type="compositionally biased region" description="Basic and acidic residues" evidence="2">
    <location>
        <begin position="292"/>
        <end position="308"/>
    </location>
</feature>
<proteinExistence type="predicted"/>
<organism evidence="3 4">
    <name type="scientific">Stylonychia lemnae</name>
    <name type="common">Ciliate</name>
    <dbReference type="NCBI Taxonomy" id="5949"/>
    <lineage>
        <taxon>Eukaryota</taxon>
        <taxon>Sar</taxon>
        <taxon>Alveolata</taxon>
        <taxon>Ciliophora</taxon>
        <taxon>Intramacronucleata</taxon>
        <taxon>Spirotrichea</taxon>
        <taxon>Stichotrichia</taxon>
        <taxon>Sporadotrichida</taxon>
        <taxon>Oxytrichidae</taxon>
        <taxon>Stylonychinae</taxon>
        <taxon>Stylonychia</taxon>
    </lineage>
</organism>
<dbReference type="PANTHER" id="PTHR31540:SF1">
    <property type="entry name" value="CENTROSOMAL PROTEIN OF 131 KDA"/>
    <property type="match status" value="1"/>
</dbReference>
<dbReference type="EMBL" id="CCKQ01014750">
    <property type="protein sequence ID" value="CDW86542.1"/>
    <property type="molecule type" value="Genomic_DNA"/>
</dbReference>
<feature type="coiled-coil region" evidence="1">
    <location>
        <begin position="641"/>
        <end position="668"/>
    </location>
</feature>
<feature type="region of interest" description="Disordered" evidence="2">
    <location>
        <begin position="551"/>
        <end position="572"/>
    </location>
</feature>
<feature type="compositionally biased region" description="Basic and acidic residues" evidence="2">
    <location>
        <begin position="61"/>
        <end position="73"/>
    </location>
</feature>
<feature type="compositionally biased region" description="Low complexity" evidence="2">
    <location>
        <begin position="441"/>
        <end position="451"/>
    </location>
</feature>
<feature type="compositionally biased region" description="Polar residues" evidence="2">
    <location>
        <begin position="146"/>
        <end position="155"/>
    </location>
</feature>